<dbReference type="PANTHER" id="PTHR42932">
    <property type="entry name" value="GENERAL STRESS PROTEIN 20U"/>
    <property type="match status" value="1"/>
</dbReference>
<evidence type="ECO:0000259" key="3">
    <source>
        <dbReference type="Pfam" id="PF00210"/>
    </source>
</evidence>
<dbReference type="PANTHER" id="PTHR42932:SF1">
    <property type="entry name" value="GENERAL STRESS PROTEIN 20U"/>
    <property type="match status" value="1"/>
</dbReference>
<dbReference type="PIRSF" id="PIRSF005900">
    <property type="entry name" value="Dps"/>
    <property type="match status" value="1"/>
</dbReference>
<evidence type="ECO:0000313" key="4">
    <source>
        <dbReference type="EMBL" id="MDN3205231.1"/>
    </source>
</evidence>
<gene>
    <name evidence="4" type="ORF">QVH07_13795</name>
</gene>
<evidence type="ECO:0000256" key="2">
    <source>
        <dbReference type="RuleBase" id="RU003875"/>
    </source>
</evidence>
<dbReference type="InterPro" id="IPR012347">
    <property type="entry name" value="Ferritin-like"/>
</dbReference>
<dbReference type="Pfam" id="PF00210">
    <property type="entry name" value="Ferritin"/>
    <property type="match status" value="1"/>
</dbReference>
<protein>
    <submittedName>
        <fullName evidence="4">DNA starvation/stationary phase protection protein</fullName>
    </submittedName>
</protein>
<keyword evidence="5" id="KW-1185">Reference proteome</keyword>
<feature type="domain" description="Ferritin/DPS" evidence="3">
    <location>
        <begin position="28"/>
        <end position="164"/>
    </location>
</feature>
<sequence length="168" mass="19588">MDLEVKKEKKKAYSKLGFKPMEAVELTDALNNLLANYSVHYQKLRNYHWNVKGPEFFDVHEKFEDQYNDAKVAIDDIAERIRVFNQTPLSTMADYLKKSEIKETGTDLSAMEMVEEILQDYRMILEHLMHVVEMAVEHGDSGTEDLAKGLIKKVEKNHWMMLAFSQQS</sequence>
<dbReference type="PRINTS" id="PR01346">
    <property type="entry name" value="HELNAPAPROT"/>
</dbReference>
<comment type="caution">
    <text evidence="4">The sequence shown here is derived from an EMBL/GenBank/DDBJ whole genome shotgun (WGS) entry which is preliminary data.</text>
</comment>
<dbReference type="Proteomes" id="UP001171916">
    <property type="component" value="Unassembled WGS sequence"/>
</dbReference>
<organism evidence="4 5">
    <name type="scientific">Algoriphagus sediminis</name>
    <dbReference type="NCBI Taxonomy" id="3057113"/>
    <lineage>
        <taxon>Bacteria</taxon>
        <taxon>Pseudomonadati</taxon>
        <taxon>Bacteroidota</taxon>
        <taxon>Cytophagia</taxon>
        <taxon>Cytophagales</taxon>
        <taxon>Cyclobacteriaceae</taxon>
        <taxon>Algoriphagus</taxon>
    </lineage>
</organism>
<proteinExistence type="inferred from homology"/>
<dbReference type="EMBL" id="JAUEPH010000006">
    <property type="protein sequence ID" value="MDN3205231.1"/>
    <property type="molecule type" value="Genomic_DNA"/>
</dbReference>
<evidence type="ECO:0000313" key="5">
    <source>
        <dbReference type="Proteomes" id="UP001171916"/>
    </source>
</evidence>
<evidence type="ECO:0000256" key="1">
    <source>
        <dbReference type="ARBA" id="ARBA00009497"/>
    </source>
</evidence>
<dbReference type="InterPro" id="IPR009078">
    <property type="entry name" value="Ferritin-like_SF"/>
</dbReference>
<dbReference type="CDD" id="cd01043">
    <property type="entry name" value="DPS"/>
    <property type="match status" value="1"/>
</dbReference>
<dbReference type="RefSeq" id="WP_290001352.1">
    <property type="nucleotide sequence ID" value="NZ_JAUEPH010000006.1"/>
</dbReference>
<name>A0ABT7YFD0_9BACT</name>
<comment type="similarity">
    <text evidence="1 2">Belongs to the Dps family.</text>
</comment>
<dbReference type="InterPro" id="IPR002177">
    <property type="entry name" value="DPS_DNA-bd"/>
</dbReference>
<dbReference type="PROSITE" id="PS00819">
    <property type="entry name" value="DPS_2"/>
    <property type="match status" value="1"/>
</dbReference>
<dbReference type="Gene3D" id="1.20.1260.10">
    <property type="match status" value="1"/>
</dbReference>
<accession>A0ABT7YFD0</accession>
<dbReference type="PROSITE" id="PS00818">
    <property type="entry name" value="DPS_1"/>
    <property type="match status" value="1"/>
</dbReference>
<dbReference type="InterPro" id="IPR008331">
    <property type="entry name" value="Ferritin_DPS_dom"/>
</dbReference>
<dbReference type="SUPFAM" id="SSF47240">
    <property type="entry name" value="Ferritin-like"/>
    <property type="match status" value="1"/>
</dbReference>
<dbReference type="InterPro" id="IPR023188">
    <property type="entry name" value="DPS_DNA-bd_CS"/>
</dbReference>
<reference evidence="4" key="1">
    <citation type="submission" date="2023-06" db="EMBL/GenBank/DDBJ databases">
        <title>Robiginitalea aurantiacus sp. nov. and Algoriphagus sediminis sp. nov., isolated from coastal sediment.</title>
        <authorList>
            <person name="Zhou Z.Y."/>
            <person name="An J."/>
            <person name="Jia Y.W."/>
            <person name="Du Z.J."/>
        </authorList>
    </citation>
    <scope>NUCLEOTIDE SEQUENCE</scope>
    <source>
        <strain evidence="4">C2-7</strain>
    </source>
</reference>